<gene>
    <name evidence="1" type="ORF">Lbir_1729</name>
    <name evidence="2" type="ORF">NCTC12437_03165</name>
</gene>
<reference evidence="1 3" key="1">
    <citation type="submission" date="2015-11" db="EMBL/GenBank/DDBJ databases">
        <title>Genomic analysis of 38 Legionella species identifies large and diverse effector repertoires.</title>
        <authorList>
            <person name="Burstein D."/>
            <person name="Amaro F."/>
            <person name="Zusman T."/>
            <person name="Lifshitz Z."/>
            <person name="Cohen O."/>
            <person name="Gilbert J.A."/>
            <person name="Pupko T."/>
            <person name="Shuman H.A."/>
            <person name="Segal G."/>
        </authorList>
    </citation>
    <scope>NUCLEOTIDE SEQUENCE [LARGE SCALE GENOMIC DNA]</scope>
    <source>
        <strain evidence="1 3">CDC#1407-AL-14</strain>
    </source>
</reference>
<dbReference type="SUPFAM" id="SSF52047">
    <property type="entry name" value="RNI-like"/>
    <property type="match status" value="1"/>
</dbReference>
<sequence>MLSIMIDSVLLNQIAQNDPGLTWVNLPHSNLNATDAQHLADALKTNTTIIGIELSENQIGNTAILMINALVNRNKQINKAFIEAKKYIAIFKQEARKASEFQALEVNNLFDTLNSLEDKIESCLSRIHALHPTCSQFHTLQALWFNFKFSQPEYFNSFETMHEFKILIQANARVSAYQEVLAVAITRYYGDALNAAENPEPNQPLNSYYHDLIALCLVAETPNEAIFAHSLVKYFMLNISTTIMPNLKEVIEALRESPRAHIEQQALRQQVLQAYPAKPANFTSQDRFFTPITASKLANGPLDVGVRNQIS</sequence>
<evidence type="ECO:0000313" key="3">
    <source>
        <dbReference type="Proteomes" id="UP000054735"/>
    </source>
</evidence>
<keyword evidence="3" id="KW-1185">Reference proteome</keyword>
<name>A0A378JQR9_9GAMM</name>
<dbReference type="EMBL" id="LNXT01000022">
    <property type="protein sequence ID" value="KTC71475.1"/>
    <property type="molecule type" value="Genomic_DNA"/>
</dbReference>
<evidence type="ECO:0000313" key="4">
    <source>
        <dbReference type="Proteomes" id="UP000255066"/>
    </source>
</evidence>
<protein>
    <submittedName>
        <fullName evidence="2">Uncharacterized protein</fullName>
    </submittedName>
</protein>
<dbReference type="Proteomes" id="UP000255066">
    <property type="component" value="Unassembled WGS sequence"/>
</dbReference>
<dbReference type="Proteomes" id="UP000054735">
    <property type="component" value="Unassembled WGS sequence"/>
</dbReference>
<reference evidence="2 4" key="2">
    <citation type="submission" date="2018-06" db="EMBL/GenBank/DDBJ databases">
        <authorList>
            <consortium name="Pathogen Informatics"/>
            <person name="Doyle S."/>
        </authorList>
    </citation>
    <scope>NUCLEOTIDE SEQUENCE [LARGE SCALE GENOMIC DNA]</scope>
    <source>
        <strain evidence="2 4">NCTC12437</strain>
    </source>
</reference>
<evidence type="ECO:0000313" key="1">
    <source>
        <dbReference type="EMBL" id="KTC71475.1"/>
    </source>
</evidence>
<dbReference type="RefSeq" id="WP_058523782.1">
    <property type="nucleotide sequence ID" value="NZ_LNXT01000022.1"/>
</dbReference>
<organism evidence="2 4">
    <name type="scientific">Legionella birminghamensis</name>
    <dbReference type="NCBI Taxonomy" id="28083"/>
    <lineage>
        <taxon>Bacteria</taxon>
        <taxon>Pseudomonadati</taxon>
        <taxon>Pseudomonadota</taxon>
        <taxon>Gammaproteobacteria</taxon>
        <taxon>Legionellales</taxon>
        <taxon>Legionellaceae</taxon>
        <taxon>Legionella</taxon>
    </lineage>
</organism>
<dbReference type="EMBL" id="UGNW01000002">
    <property type="protein sequence ID" value="STX60874.1"/>
    <property type="molecule type" value="Genomic_DNA"/>
</dbReference>
<evidence type="ECO:0000313" key="2">
    <source>
        <dbReference type="EMBL" id="STX60874.1"/>
    </source>
</evidence>
<dbReference type="InterPro" id="IPR032675">
    <property type="entry name" value="LRR_dom_sf"/>
</dbReference>
<dbReference type="STRING" id="28083.Lbir_1729"/>
<dbReference type="Gene3D" id="3.80.10.10">
    <property type="entry name" value="Ribonuclease Inhibitor"/>
    <property type="match status" value="1"/>
</dbReference>
<accession>A0A378JQR9</accession>
<dbReference type="AlphaFoldDB" id="A0A378JQR9"/>
<proteinExistence type="predicted"/>